<evidence type="ECO:0000256" key="1">
    <source>
        <dbReference type="ARBA" id="ARBA00001947"/>
    </source>
</evidence>
<comment type="cofactor">
    <cofactor evidence="1">
        <name>Zn(2+)</name>
        <dbReference type="ChEBI" id="CHEBI:29105"/>
    </cofactor>
</comment>
<organism evidence="7 8">
    <name type="scientific">Marinomonas piezotolerans</name>
    <dbReference type="NCBI Taxonomy" id="2213058"/>
    <lineage>
        <taxon>Bacteria</taxon>
        <taxon>Pseudomonadati</taxon>
        <taxon>Pseudomonadota</taxon>
        <taxon>Gammaproteobacteria</taxon>
        <taxon>Oceanospirillales</taxon>
        <taxon>Oceanospirillaceae</taxon>
        <taxon>Marinomonas</taxon>
    </lineage>
</organism>
<dbReference type="PIRSF" id="PIRSF006157">
    <property type="entry name" value="Doxgns_DODA"/>
    <property type="match status" value="1"/>
</dbReference>
<feature type="domain" description="Extradiol ring-cleavage dioxygenase class III enzyme subunit B" evidence="6">
    <location>
        <begin position="37"/>
        <end position="244"/>
    </location>
</feature>
<dbReference type="AlphaFoldDB" id="A0A370U644"/>
<dbReference type="Proteomes" id="UP000254326">
    <property type="component" value="Unassembled WGS sequence"/>
</dbReference>
<keyword evidence="4" id="KW-0862">Zinc</keyword>
<keyword evidence="3" id="KW-0479">Metal-binding</keyword>
<comment type="caution">
    <text evidence="7">The sequence shown here is derived from an EMBL/GenBank/DDBJ whole genome shotgun (WGS) entry which is preliminary data.</text>
</comment>
<dbReference type="Gene3D" id="3.40.830.10">
    <property type="entry name" value="LigB-like"/>
    <property type="match status" value="1"/>
</dbReference>
<evidence type="ECO:0000256" key="4">
    <source>
        <dbReference type="ARBA" id="ARBA00022833"/>
    </source>
</evidence>
<dbReference type="InterPro" id="IPR004183">
    <property type="entry name" value="Xdiol_dOase_suB"/>
</dbReference>
<dbReference type="GO" id="GO:0008198">
    <property type="term" value="F:ferrous iron binding"/>
    <property type="evidence" value="ECO:0007669"/>
    <property type="project" value="InterPro"/>
</dbReference>
<dbReference type="GO" id="GO:0016702">
    <property type="term" value="F:oxidoreductase activity, acting on single donors with incorporation of molecular oxygen, incorporation of two atoms of oxygen"/>
    <property type="evidence" value="ECO:0007669"/>
    <property type="project" value="UniProtKB-ARBA"/>
</dbReference>
<gene>
    <name evidence="7" type="ORF">DN730_14805</name>
</gene>
<sequence>MSSVAFVSHGGGPMPILGDPGHSELVSTMKNLVDELSKRPSVIVVVSAHWESDGIELTSATAPQLIYDYYGFPEESYQFKYPAPGAPELAKTIADQMNALGAHVTLNASRGFDHGVFIPLMLMYPDANIPVLQLSLDRSLDTNQHWQLGEHLAKVLPDDALLLGSGFTFHNMRAFFSPQSSAANTSAHTFLQWLDETVTSEKVTIGDAKQRWNTWDTLDGARYCHPREEHLIPLVVCHAAAQRQARGIPFRAMNVEARHYIW</sequence>
<dbReference type="Pfam" id="PF02900">
    <property type="entry name" value="LigB"/>
    <property type="match status" value="1"/>
</dbReference>
<evidence type="ECO:0000256" key="3">
    <source>
        <dbReference type="ARBA" id="ARBA00022723"/>
    </source>
</evidence>
<keyword evidence="5" id="KW-0560">Oxidoreductase</keyword>
<keyword evidence="8" id="KW-1185">Reference proteome</keyword>
<dbReference type="SUPFAM" id="SSF53213">
    <property type="entry name" value="LigB-like"/>
    <property type="match status" value="1"/>
</dbReference>
<evidence type="ECO:0000256" key="2">
    <source>
        <dbReference type="ARBA" id="ARBA00007581"/>
    </source>
</evidence>
<accession>A0A370U644</accession>
<keyword evidence="7" id="KW-0223">Dioxygenase</keyword>
<evidence type="ECO:0000259" key="6">
    <source>
        <dbReference type="Pfam" id="PF02900"/>
    </source>
</evidence>
<dbReference type="RefSeq" id="WP_115468928.1">
    <property type="nucleotide sequence ID" value="NZ_QKRA01000008.1"/>
</dbReference>
<dbReference type="CDD" id="cd07363">
    <property type="entry name" value="45_DOPA_Dioxygenase"/>
    <property type="match status" value="1"/>
</dbReference>
<protein>
    <submittedName>
        <fullName evidence="7">Dioxygenase</fullName>
    </submittedName>
</protein>
<name>A0A370U644_9GAMM</name>
<dbReference type="PANTHER" id="PTHR30096">
    <property type="entry name" value="4,5-DOPA DIOXYGENASE EXTRADIOL-LIKE PROTEIN"/>
    <property type="match status" value="1"/>
</dbReference>
<dbReference type="PANTHER" id="PTHR30096:SF0">
    <property type="entry name" value="4,5-DOPA DIOXYGENASE EXTRADIOL-LIKE PROTEIN"/>
    <property type="match status" value="1"/>
</dbReference>
<dbReference type="InterPro" id="IPR014436">
    <property type="entry name" value="Extradiol_dOase_DODA"/>
</dbReference>
<evidence type="ECO:0000256" key="5">
    <source>
        <dbReference type="ARBA" id="ARBA00023002"/>
    </source>
</evidence>
<dbReference type="OrthoDB" id="9790889at2"/>
<dbReference type="GO" id="GO:0008270">
    <property type="term" value="F:zinc ion binding"/>
    <property type="evidence" value="ECO:0007669"/>
    <property type="project" value="InterPro"/>
</dbReference>
<dbReference type="EMBL" id="QKRA01000008">
    <property type="protein sequence ID" value="RDL43246.1"/>
    <property type="molecule type" value="Genomic_DNA"/>
</dbReference>
<evidence type="ECO:0000313" key="8">
    <source>
        <dbReference type="Proteomes" id="UP000254326"/>
    </source>
</evidence>
<proteinExistence type="inferred from homology"/>
<comment type="similarity">
    <text evidence="2">Belongs to the DODA-type extradiol aromatic ring-opening dioxygenase family.</text>
</comment>
<reference evidence="7 8" key="1">
    <citation type="submission" date="2018-06" db="EMBL/GenBank/DDBJ databases">
        <title>Marinomonas sp. YLB-05 draft genome sequence.</title>
        <authorList>
            <person name="Yu L."/>
            <person name="Tang X."/>
        </authorList>
    </citation>
    <scope>NUCLEOTIDE SEQUENCE [LARGE SCALE GENOMIC DNA]</scope>
    <source>
        <strain evidence="7 8">YLB-05</strain>
    </source>
</reference>
<evidence type="ECO:0000313" key="7">
    <source>
        <dbReference type="EMBL" id="RDL43246.1"/>
    </source>
</evidence>